<dbReference type="OrthoDB" id="46206at2157"/>
<sequence length="83" mass="9423">MARARRLLEDILSRRDPQGYYVVVFEQPSETLGEVLREVEEKLRAGFVVEDIGSIVIVRSRSRNAVKELVLAALKRGLRIKTG</sequence>
<protein>
    <submittedName>
        <fullName evidence="1">Uncharacterized protein</fullName>
    </submittedName>
</protein>
<accession>A2BLC2</accession>
<gene>
    <name evidence="1" type="ordered locus">Hbut_0935</name>
</gene>
<reference evidence="1 2" key="1">
    <citation type="journal article" date="2007" name="Archaea">
        <title>The genome of Hyperthermus butylicus: a sulfur-reducing, peptide fermenting, neutrophilic Crenarchaeote growing up to 108 degrees C.</title>
        <authorList>
            <person name="Brugger K."/>
            <person name="Chen L."/>
            <person name="Stark M."/>
            <person name="Zibat A."/>
            <person name="Redder P."/>
            <person name="Ruepp A."/>
            <person name="Awayez M."/>
            <person name="She Q."/>
            <person name="Garrett R.A."/>
            <person name="Klenk H.P."/>
        </authorList>
    </citation>
    <scope>NUCLEOTIDE SEQUENCE [LARGE SCALE GENOMIC DNA]</scope>
    <source>
        <strain evidence="2">DSM 5456 / JCM 9403 / PLM1-5</strain>
    </source>
</reference>
<dbReference type="eggNOG" id="arCOG06094">
    <property type="taxonomic scope" value="Archaea"/>
</dbReference>
<dbReference type="RefSeq" id="WP_011822101.1">
    <property type="nucleotide sequence ID" value="NC_008818.1"/>
</dbReference>
<dbReference type="EnsemblBacteria" id="ABM80783">
    <property type="protein sequence ID" value="ABM80783"/>
    <property type="gene ID" value="Hbut_0935"/>
</dbReference>
<dbReference type="EMBL" id="CP000493">
    <property type="protein sequence ID" value="ABM80783.1"/>
    <property type="molecule type" value="Genomic_DNA"/>
</dbReference>
<dbReference type="Proteomes" id="UP000002593">
    <property type="component" value="Chromosome"/>
</dbReference>
<evidence type="ECO:0000313" key="1">
    <source>
        <dbReference type="EMBL" id="ABM80783.1"/>
    </source>
</evidence>
<dbReference type="KEGG" id="hbu:Hbut_0935"/>
<dbReference type="HOGENOM" id="CLU_2534625_0_0_2"/>
<evidence type="ECO:0000313" key="2">
    <source>
        <dbReference type="Proteomes" id="UP000002593"/>
    </source>
</evidence>
<organism evidence="1 2">
    <name type="scientific">Hyperthermus butylicus (strain DSM 5456 / JCM 9403 / PLM1-5)</name>
    <dbReference type="NCBI Taxonomy" id="415426"/>
    <lineage>
        <taxon>Archaea</taxon>
        <taxon>Thermoproteota</taxon>
        <taxon>Thermoprotei</taxon>
        <taxon>Desulfurococcales</taxon>
        <taxon>Pyrodictiaceae</taxon>
        <taxon>Hyperthermus</taxon>
    </lineage>
</organism>
<dbReference type="GeneID" id="4781812"/>
<dbReference type="AlphaFoldDB" id="A2BLC2"/>
<dbReference type="STRING" id="415426.Hbut_0935"/>
<keyword evidence="2" id="KW-1185">Reference proteome</keyword>
<proteinExistence type="predicted"/>
<name>A2BLC2_HYPBU</name>